<reference evidence="1" key="2">
    <citation type="submission" date="2022-01" db="EMBL/GenBank/DDBJ databases">
        <authorList>
            <person name="Yamashiro T."/>
            <person name="Shiraishi A."/>
            <person name="Satake H."/>
            <person name="Nakayama K."/>
        </authorList>
    </citation>
    <scope>NUCLEOTIDE SEQUENCE</scope>
</reference>
<comment type="caution">
    <text evidence="1">The sequence shown here is derived from an EMBL/GenBank/DDBJ whole genome shotgun (WGS) entry which is preliminary data.</text>
</comment>
<keyword evidence="2" id="KW-1185">Reference proteome</keyword>
<dbReference type="Proteomes" id="UP001151760">
    <property type="component" value="Unassembled WGS sequence"/>
</dbReference>
<reference evidence="1" key="1">
    <citation type="journal article" date="2022" name="Int. J. Mol. Sci.">
        <title>Draft Genome of Tanacetum Coccineum: Genomic Comparison of Closely Related Tanacetum-Family Plants.</title>
        <authorList>
            <person name="Yamashiro T."/>
            <person name="Shiraishi A."/>
            <person name="Nakayama K."/>
            <person name="Satake H."/>
        </authorList>
    </citation>
    <scope>NUCLEOTIDE SEQUENCE</scope>
</reference>
<accession>A0ABQ4YYS9</accession>
<evidence type="ECO:0000313" key="2">
    <source>
        <dbReference type="Proteomes" id="UP001151760"/>
    </source>
</evidence>
<evidence type="ECO:0000313" key="1">
    <source>
        <dbReference type="EMBL" id="GJS82571.1"/>
    </source>
</evidence>
<sequence length="118" mass="13293">MKSSSHCHAKVLKEDIGVIKKKRTSVRTDLMFNDEDGTNCFDNQILPMLYTPTDEVQTSGGDEGYLDLHGLTRELMLISCESANDECMIDSYYAEVHEGTAQRKEGTAEEMKVLLEQI</sequence>
<gene>
    <name evidence="1" type="ORF">Tco_0749112</name>
</gene>
<proteinExistence type="predicted"/>
<dbReference type="EMBL" id="BQNB010010834">
    <property type="protein sequence ID" value="GJS82571.1"/>
    <property type="molecule type" value="Genomic_DNA"/>
</dbReference>
<protein>
    <submittedName>
        <fullName evidence="1">Uncharacterized protein</fullName>
    </submittedName>
</protein>
<name>A0ABQ4YYS9_9ASTR</name>
<organism evidence="1 2">
    <name type="scientific">Tanacetum coccineum</name>
    <dbReference type="NCBI Taxonomy" id="301880"/>
    <lineage>
        <taxon>Eukaryota</taxon>
        <taxon>Viridiplantae</taxon>
        <taxon>Streptophyta</taxon>
        <taxon>Embryophyta</taxon>
        <taxon>Tracheophyta</taxon>
        <taxon>Spermatophyta</taxon>
        <taxon>Magnoliopsida</taxon>
        <taxon>eudicotyledons</taxon>
        <taxon>Gunneridae</taxon>
        <taxon>Pentapetalae</taxon>
        <taxon>asterids</taxon>
        <taxon>campanulids</taxon>
        <taxon>Asterales</taxon>
        <taxon>Asteraceae</taxon>
        <taxon>Asteroideae</taxon>
        <taxon>Anthemideae</taxon>
        <taxon>Anthemidinae</taxon>
        <taxon>Tanacetum</taxon>
    </lineage>
</organism>